<gene>
    <name evidence="11" type="ORF">J8C06_06910</name>
</gene>
<dbReference type="InterPro" id="IPR015422">
    <property type="entry name" value="PyrdxlP-dep_Trfase_small"/>
</dbReference>
<keyword evidence="7 11" id="KW-0456">Lyase</keyword>
<feature type="domain" description="Aminotransferase class I/classII large" evidence="10">
    <location>
        <begin position="27"/>
        <end position="348"/>
    </location>
</feature>
<dbReference type="InterPro" id="IPR015421">
    <property type="entry name" value="PyrdxlP-dep_Trfase_major"/>
</dbReference>
<comment type="pathway">
    <text evidence="3">Cofactor biosynthesis; adenosylcobalamin biosynthesis.</text>
</comment>
<evidence type="ECO:0000313" key="11">
    <source>
        <dbReference type="EMBL" id="QUW02097.1"/>
    </source>
</evidence>
<evidence type="ECO:0000256" key="6">
    <source>
        <dbReference type="ARBA" id="ARBA00022898"/>
    </source>
</evidence>
<dbReference type="GO" id="GO:0048472">
    <property type="term" value="F:threonine-phosphate decarboxylase activity"/>
    <property type="evidence" value="ECO:0007669"/>
    <property type="project" value="UniProtKB-EC"/>
</dbReference>
<evidence type="ECO:0000259" key="10">
    <source>
        <dbReference type="Pfam" id="PF00155"/>
    </source>
</evidence>
<dbReference type="PANTHER" id="PTHR42885:SF1">
    <property type="entry name" value="THREONINE-PHOSPHATE DECARBOXYLASE"/>
    <property type="match status" value="1"/>
</dbReference>
<dbReference type="InterPro" id="IPR005860">
    <property type="entry name" value="CobD"/>
</dbReference>
<dbReference type="EMBL" id="CP072648">
    <property type="protein sequence ID" value="QUW02097.1"/>
    <property type="molecule type" value="Genomic_DNA"/>
</dbReference>
<comment type="catalytic activity">
    <reaction evidence="9">
        <text>O-phospho-L-threonine + H(+) = (R)-1-aminopropan-2-yl phosphate + CO2</text>
        <dbReference type="Rhea" id="RHEA:11492"/>
        <dbReference type="ChEBI" id="CHEBI:15378"/>
        <dbReference type="ChEBI" id="CHEBI:16526"/>
        <dbReference type="ChEBI" id="CHEBI:58563"/>
        <dbReference type="ChEBI" id="CHEBI:58675"/>
        <dbReference type="EC" id="4.1.1.81"/>
    </reaction>
</comment>
<comment type="cofactor">
    <cofactor evidence="1">
        <name>pyridoxal 5'-phosphate</name>
        <dbReference type="ChEBI" id="CHEBI:597326"/>
    </cofactor>
</comment>
<proteinExistence type="predicted"/>
<protein>
    <recommendedName>
        <fullName evidence="4">threonine-phosphate decarboxylase</fullName>
        <ecNumber evidence="4">4.1.1.81</ecNumber>
    </recommendedName>
    <alternativeName>
        <fullName evidence="8">L-threonine-O-3-phosphate decarboxylase</fullName>
    </alternativeName>
</protein>
<evidence type="ECO:0000256" key="5">
    <source>
        <dbReference type="ARBA" id="ARBA00022573"/>
    </source>
</evidence>
<evidence type="ECO:0000256" key="2">
    <source>
        <dbReference type="ARBA" id="ARBA00003444"/>
    </source>
</evidence>
<evidence type="ECO:0000256" key="9">
    <source>
        <dbReference type="ARBA" id="ARBA00048531"/>
    </source>
</evidence>
<evidence type="ECO:0000256" key="7">
    <source>
        <dbReference type="ARBA" id="ARBA00023239"/>
    </source>
</evidence>
<evidence type="ECO:0000256" key="4">
    <source>
        <dbReference type="ARBA" id="ARBA00012285"/>
    </source>
</evidence>
<organism evidence="11 12">
    <name type="scientific">Chloracidobacterium validum</name>
    <dbReference type="NCBI Taxonomy" id="2821543"/>
    <lineage>
        <taxon>Bacteria</taxon>
        <taxon>Pseudomonadati</taxon>
        <taxon>Acidobacteriota</taxon>
        <taxon>Terriglobia</taxon>
        <taxon>Terriglobales</taxon>
        <taxon>Acidobacteriaceae</taxon>
        <taxon>Chloracidobacterium</taxon>
    </lineage>
</organism>
<evidence type="ECO:0000256" key="8">
    <source>
        <dbReference type="ARBA" id="ARBA00029996"/>
    </source>
</evidence>
<dbReference type="NCBIfam" id="TIGR01140">
    <property type="entry name" value="L_thr_O3P_dcar"/>
    <property type="match status" value="1"/>
</dbReference>
<dbReference type="SUPFAM" id="SSF53383">
    <property type="entry name" value="PLP-dependent transferases"/>
    <property type="match status" value="1"/>
</dbReference>
<dbReference type="Pfam" id="PF00155">
    <property type="entry name" value="Aminotran_1_2"/>
    <property type="match status" value="1"/>
</dbReference>
<keyword evidence="12" id="KW-1185">Reference proteome</keyword>
<dbReference type="Gene3D" id="3.90.1150.10">
    <property type="entry name" value="Aspartate Aminotransferase, domain 1"/>
    <property type="match status" value="1"/>
</dbReference>
<dbReference type="EC" id="4.1.1.81" evidence="4"/>
<evidence type="ECO:0000256" key="1">
    <source>
        <dbReference type="ARBA" id="ARBA00001933"/>
    </source>
</evidence>
<dbReference type="RefSeq" id="WP_211427988.1">
    <property type="nucleotide sequence ID" value="NZ_CP072648.1"/>
</dbReference>
<dbReference type="InterPro" id="IPR015424">
    <property type="entry name" value="PyrdxlP-dep_Trfase"/>
</dbReference>
<dbReference type="PANTHER" id="PTHR42885">
    <property type="entry name" value="HISTIDINOL-PHOSPHATE AMINOTRANSFERASE-RELATED"/>
    <property type="match status" value="1"/>
</dbReference>
<accession>A0ABX8B544</accession>
<keyword evidence="5" id="KW-0169">Cobalamin biosynthesis</keyword>
<dbReference type="Proteomes" id="UP000676506">
    <property type="component" value="Chromosome 1"/>
</dbReference>
<sequence length="365" mass="40609">MNPSPWLGIHGGRVAEAARRWGVTPSDILDFSANLNPWGPPASVKAAVARADWTHYPDDTALRATFAERHQLDPVSVVVGNGTAGLLFDTLRVWRPRRVLLLEPSFAEYRRALVAVNACLVTKPLRAETGFQPDWTDLAMFIRASRVDTILLNNPHNPTGASYPLKHLLPFVRTVAQHSVRVVLDEAFSDYSPQESLARQAAHIPNVVVLRSPTKFYTMPGLRVGFAIAYPPLAHELRRQTAAWPVGTPALEAARSALTDEAFASQTRIRNECAKRTFARALEELGCTVFPSAANFLLVRLPSGTGADLARWLEPHRVLIRRCAEFVGLDDQFLRLAVRDDTANAHLIGLLVRWLETVRQRELTR</sequence>
<dbReference type="Gene3D" id="3.40.640.10">
    <property type="entry name" value="Type I PLP-dependent aspartate aminotransferase-like (Major domain)"/>
    <property type="match status" value="1"/>
</dbReference>
<dbReference type="CDD" id="cd00609">
    <property type="entry name" value="AAT_like"/>
    <property type="match status" value="1"/>
</dbReference>
<reference evidence="11 12" key="1">
    <citation type="submission" date="2021-03" db="EMBL/GenBank/DDBJ databases">
        <title>Genomic and phenotypic characterization of Chloracidobacterium isolates provides evidence for multiple species.</title>
        <authorList>
            <person name="Saini M.K."/>
            <person name="Costas A.M.G."/>
            <person name="Tank M."/>
            <person name="Bryant D.A."/>
        </authorList>
    </citation>
    <scope>NUCLEOTIDE SEQUENCE [LARGE SCALE GENOMIC DNA]</scope>
    <source>
        <strain evidence="11 12">BV2-C</strain>
    </source>
</reference>
<dbReference type="InterPro" id="IPR004839">
    <property type="entry name" value="Aminotransferase_I/II_large"/>
</dbReference>
<name>A0ABX8B544_9BACT</name>
<keyword evidence="6" id="KW-0663">Pyridoxal phosphate</keyword>
<evidence type="ECO:0000313" key="12">
    <source>
        <dbReference type="Proteomes" id="UP000676506"/>
    </source>
</evidence>
<evidence type="ECO:0000256" key="3">
    <source>
        <dbReference type="ARBA" id="ARBA00004953"/>
    </source>
</evidence>
<comment type="function">
    <text evidence="2">Decarboxylates L-threonine-O-3-phosphate to yield (R)-1-amino-2-propanol O-2-phosphate, the precursor for the linkage between the nucleotide loop and the corrin ring in cobalamin.</text>
</comment>